<evidence type="ECO:0000313" key="3">
    <source>
        <dbReference type="Proteomes" id="UP000622707"/>
    </source>
</evidence>
<keyword evidence="3" id="KW-1185">Reference proteome</keyword>
<comment type="caution">
    <text evidence="2">The sequence shown here is derived from an EMBL/GenBank/DDBJ whole genome shotgun (WGS) entry which is preliminary data.</text>
</comment>
<name>A0ABS1JNZ1_9BURK</name>
<organism evidence="2 3">
    <name type="scientific">Ramlibacter alkalitolerans</name>
    <dbReference type="NCBI Taxonomy" id="2039631"/>
    <lineage>
        <taxon>Bacteria</taxon>
        <taxon>Pseudomonadati</taxon>
        <taxon>Pseudomonadota</taxon>
        <taxon>Betaproteobacteria</taxon>
        <taxon>Burkholderiales</taxon>
        <taxon>Comamonadaceae</taxon>
        <taxon>Ramlibacter</taxon>
    </lineage>
</organism>
<dbReference type="InterPro" id="IPR010295">
    <property type="entry name" value="DUF898"/>
</dbReference>
<dbReference type="EMBL" id="JAEQND010000006">
    <property type="protein sequence ID" value="MBL0425861.1"/>
    <property type="molecule type" value="Genomic_DNA"/>
</dbReference>
<feature type="transmembrane region" description="Helical" evidence="1">
    <location>
        <begin position="90"/>
        <end position="111"/>
    </location>
</feature>
<feature type="transmembrane region" description="Helical" evidence="1">
    <location>
        <begin position="132"/>
        <end position="153"/>
    </location>
</feature>
<proteinExistence type="predicted"/>
<keyword evidence="1" id="KW-1133">Transmembrane helix</keyword>
<protein>
    <submittedName>
        <fullName evidence="2">DUF898 family protein</fullName>
    </submittedName>
</protein>
<keyword evidence="1" id="KW-0472">Membrane</keyword>
<evidence type="ECO:0000313" key="2">
    <source>
        <dbReference type="EMBL" id="MBL0425861.1"/>
    </source>
</evidence>
<evidence type="ECO:0000256" key="1">
    <source>
        <dbReference type="SAM" id="Phobius"/>
    </source>
</evidence>
<dbReference type="Pfam" id="PF05987">
    <property type="entry name" value="DUF898"/>
    <property type="match status" value="1"/>
</dbReference>
<dbReference type="Proteomes" id="UP000622707">
    <property type="component" value="Unassembled WGS sequence"/>
</dbReference>
<gene>
    <name evidence="2" type="ORF">JI746_12140</name>
</gene>
<feature type="transmembrane region" description="Helical" evidence="1">
    <location>
        <begin position="66"/>
        <end position="84"/>
    </location>
</feature>
<keyword evidence="1" id="KW-0812">Transmembrane</keyword>
<feature type="transmembrane region" description="Helical" evidence="1">
    <location>
        <begin position="165"/>
        <end position="183"/>
    </location>
</feature>
<sequence>MRPLPLTFTGSPEDLRRHGSRDLLINIVLGGLYTPIARRHTAAYLAAHTSIDDTPLIHVPATRTRWRAILLVFGFIGLRLANAFELGPTMPIVIVYGVLLIPYLWGIVASRRVRSVRWRQLQPWFKPQWREVYLQSWPLLLLGAAWAIAQPLVPDDAPELGDLDLRWLAVSAAAAAIAFPLLARQGFNYLRLRLTHTRVGGSLVVWEATFATYLRLWLVTGAAVLVTAVAPVLLLRQALFGSLADLPQTQADLVYLAAIVLAWLLSVPARAWYEARLFMLTWNGLRVDDRLQVQCEIDARSFVAMRTKNAWRALLTFGFHHPRAVVAAYRAKLAALRVWSA</sequence>
<dbReference type="RefSeq" id="WP_201689774.1">
    <property type="nucleotide sequence ID" value="NZ_JAEQND010000006.1"/>
</dbReference>
<reference evidence="2 3" key="1">
    <citation type="journal article" date="2017" name="Int. J. Syst. Evol. Microbiol.">
        <title>Ramlibacter alkalitolerans sp. nov., alkali-tolerant bacterium isolated from soil of ginseng.</title>
        <authorList>
            <person name="Lee D.H."/>
            <person name="Cha C.J."/>
        </authorList>
    </citation>
    <scope>NUCLEOTIDE SEQUENCE [LARGE SCALE GENOMIC DNA]</scope>
    <source>
        <strain evidence="2 3">KACC 19305</strain>
    </source>
</reference>
<accession>A0ABS1JNZ1</accession>
<feature type="transmembrane region" description="Helical" evidence="1">
    <location>
        <begin position="216"/>
        <end position="234"/>
    </location>
</feature>
<feature type="transmembrane region" description="Helical" evidence="1">
    <location>
        <begin position="254"/>
        <end position="273"/>
    </location>
</feature>